<dbReference type="InterPro" id="IPR000182">
    <property type="entry name" value="GNAT_dom"/>
</dbReference>
<dbReference type="EMBL" id="BAABAA010000002">
    <property type="protein sequence ID" value="GAA3556404.1"/>
    <property type="molecule type" value="Genomic_DNA"/>
</dbReference>
<organism evidence="2 3">
    <name type="scientific">Kribbella ginsengisoli</name>
    <dbReference type="NCBI Taxonomy" id="363865"/>
    <lineage>
        <taxon>Bacteria</taxon>
        <taxon>Bacillati</taxon>
        <taxon>Actinomycetota</taxon>
        <taxon>Actinomycetes</taxon>
        <taxon>Propionibacteriales</taxon>
        <taxon>Kribbellaceae</taxon>
        <taxon>Kribbella</taxon>
    </lineage>
</organism>
<dbReference type="PROSITE" id="PS51186">
    <property type="entry name" value="GNAT"/>
    <property type="match status" value="1"/>
</dbReference>
<dbReference type="Proteomes" id="UP001501222">
    <property type="component" value="Unassembled WGS sequence"/>
</dbReference>
<evidence type="ECO:0000313" key="3">
    <source>
        <dbReference type="Proteomes" id="UP001501222"/>
    </source>
</evidence>
<protein>
    <recommendedName>
        <fullName evidence="1">N-acetyltransferase domain-containing protein</fullName>
    </recommendedName>
</protein>
<reference evidence="3" key="1">
    <citation type="journal article" date="2019" name="Int. J. Syst. Evol. Microbiol.">
        <title>The Global Catalogue of Microorganisms (GCM) 10K type strain sequencing project: providing services to taxonomists for standard genome sequencing and annotation.</title>
        <authorList>
            <consortium name="The Broad Institute Genomics Platform"/>
            <consortium name="The Broad Institute Genome Sequencing Center for Infectious Disease"/>
            <person name="Wu L."/>
            <person name="Ma J."/>
        </authorList>
    </citation>
    <scope>NUCLEOTIDE SEQUENCE [LARGE SCALE GENOMIC DNA]</scope>
    <source>
        <strain evidence="3">JCM 16928</strain>
    </source>
</reference>
<dbReference type="Gene3D" id="3.40.630.30">
    <property type="match status" value="1"/>
</dbReference>
<evidence type="ECO:0000313" key="2">
    <source>
        <dbReference type="EMBL" id="GAA3556404.1"/>
    </source>
</evidence>
<dbReference type="InterPro" id="IPR051531">
    <property type="entry name" value="N-acetyltransferase"/>
</dbReference>
<name>A0ABP6WTC6_9ACTN</name>
<comment type="caution">
    <text evidence="2">The sequence shown here is derived from an EMBL/GenBank/DDBJ whole genome shotgun (WGS) entry which is preliminary data.</text>
</comment>
<accession>A0ABP6WTC6</accession>
<keyword evidence="3" id="KW-1185">Reference proteome</keyword>
<dbReference type="InterPro" id="IPR016181">
    <property type="entry name" value="Acyl_CoA_acyltransferase"/>
</dbReference>
<evidence type="ECO:0000259" key="1">
    <source>
        <dbReference type="PROSITE" id="PS51186"/>
    </source>
</evidence>
<gene>
    <name evidence="2" type="ORF">GCM10022235_25600</name>
</gene>
<dbReference type="Pfam" id="PF13302">
    <property type="entry name" value="Acetyltransf_3"/>
    <property type="match status" value="1"/>
</dbReference>
<proteinExistence type="predicted"/>
<sequence length="172" mass="18644">MANMTEMTGVRLAGDGLILREWVEADLPAMVELFDDPAVAYWTPLVTPFDEQAAKAYLEVAQADNGRIQLAITTDGERPLGEVLLMPKTLSVGYSVGSQFRGQGLAVRAVKLITAYAHEVAGMPRVLLEIEAENEASNAVARGAGYELTDAEPAPVTEKGRDLLLYTWEHLA</sequence>
<dbReference type="PANTHER" id="PTHR43792">
    <property type="entry name" value="GNAT FAMILY, PUTATIVE (AFU_ORTHOLOGUE AFUA_3G00765)-RELATED-RELATED"/>
    <property type="match status" value="1"/>
</dbReference>
<dbReference type="SUPFAM" id="SSF55729">
    <property type="entry name" value="Acyl-CoA N-acyltransferases (Nat)"/>
    <property type="match status" value="1"/>
</dbReference>
<feature type="domain" description="N-acetyltransferase" evidence="1">
    <location>
        <begin position="17"/>
        <end position="169"/>
    </location>
</feature>